<feature type="region of interest" description="Disordered" evidence="1">
    <location>
        <begin position="522"/>
        <end position="552"/>
    </location>
</feature>
<feature type="compositionally biased region" description="Basic and acidic residues" evidence="1">
    <location>
        <begin position="1318"/>
        <end position="1349"/>
    </location>
</feature>
<evidence type="ECO:0000313" key="4">
    <source>
        <dbReference type="Proteomes" id="UP001607302"/>
    </source>
</evidence>
<feature type="compositionally biased region" description="Polar residues" evidence="1">
    <location>
        <begin position="448"/>
        <end position="492"/>
    </location>
</feature>
<feature type="region of interest" description="Disordered" evidence="1">
    <location>
        <begin position="925"/>
        <end position="948"/>
    </location>
</feature>
<evidence type="ECO:0000256" key="2">
    <source>
        <dbReference type="SAM" id="SignalP"/>
    </source>
</evidence>
<feature type="compositionally biased region" description="Low complexity" evidence="1">
    <location>
        <begin position="438"/>
        <end position="447"/>
    </location>
</feature>
<feature type="compositionally biased region" description="Basic and acidic residues" evidence="1">
    <location>
        <begin position="928"/>
        <end position="948"/>
    </location>
</feature>
<feature type="region of interest" description="Disordered" evidence="1">
    <location>
        <begin position="757"/>
        <end position="783"/>
    </location>
</feature>
<feature type="compositionally biased region" description="Basic and acidic residues" evidence="1">
    <location>
        <begin position="1436"/>
        <end position="1451"/>
    </location>
</feature>
<feature type="region of interest" description="Disordered" evidence="1">
    <location>
        <begin position="1599"/>
        <end position="1622"/>
    </location>
</feature>
<protein>
    <submittedName>
        <fullName evidence="3">Uncharacterized protein</fullName>
    </submittedName>
</protein>
<feature type="compositionally biased region" description="Basic and acidic residues" evidence="1">
    <location>
        <begin position="278"/>
        <end position="288"/>
    </location>
</feature>
<feature type="region of interest" description="Disordered" evidence="1">
    <location>
        <begin position="1490"/>
        <end position="1535"/>
    </location>
</feature>
<sequence>MDVKSIIFFLLLLCTIFNRSLAIEIFSDDDKFIRSKELIKNDPNEISSISSEHIDEPDHKIPYSEHENSKKDVPTKPKYLAPGDWAKPSKEKNISIDFVPTKIYAQVRETHTVKRAPREEAIEEADTDEEKLNALRLREVVKNSKVNTVYTEEGYEDSAYDHAGHIRDADFHEDFNRNLRNRLKEKHGEERTISDELTNREDNHNERDENDEENSRENYLESNLNPKSIVRNEIEVLEEDLERESEEAEDNSDIRLFDSKKLKKSRANNEISSNENYNQDRKDEKENENIYNKNPTDRITYVTTAYNNPERTIVDRSKENLSTSDYGKIVWDFLKTTTNDPLNEQEITLTQRKEATTLSPDLQSPMLITTIPLTLPGSYFVPTIKETVTLPSVYPASQNFLPRGLSSETVNAGVITSIAQNNDQIWPRRTNDDPTIRSVVSDSSNSSWKPLTHSTIDQSSLNDFDDIVSSNGSIESPTTISPDENQTENFQSEDVKIDDNNENYFSNPFVDRKKIKYKVLGRYKPRKSTKSTTSSRSRKENDLKDLPDDVKKYNKNVNDQRAKYAKVLNYVMNQDRSKESNDFTNARGPNEVKYFDFRVEDRPTAGSELAIVDQSSVPIESETIMREPNDKNFPWNRPISSVDSFLGTSSLPIYKIDTFSLLGLSPPPLPLPTQLLPPSKYRNKYRSLSFPYNNEGGYYRNIEPILKYAPVIVDLKRKSRTRRKRTAEYVKGEVNNGTTNRDEINQDNENIFRVTKDGRKSRVTEGSRNNDHYEERTRQRTISKSLDKKKPHEELLNESPKITTLVVEKEIGERFNEDNEKSDNEKLENQRKSDEVSVKVEVPTNYDYEIEELANQEIEKLPVVEETTKIDLKKYPFYKNERVSDLSGLKYALHPGKIPRKTSTGMEFYDSRDTYKNCEEVDADLDELPPKEERPSNDRDPSVHEPRLRGLGEKLDCFKAKYFDENPFDNPLFMEKNVGDPNLPKELDPKKLSRRVLVLPIGTSKEYIPEKLSRKPERDSYHPYVARNSKVERRVPKNQTKKERISASLELSPAPYHRQVYEDVMNNIKESADIYRNHRMTTISPTTLTESISTDIMNVKTFDNISSTNKTNLSDIEKDSNTTRIDGLLPPKGPNDFGKIIGPRRNRIARKSRRRPSLYHVPRTVRRYHKITIQKRSIEKQIGDSKLVEKNAKENIKNVRPRKRKFSVLSKNLTSSADDLKKDSSSRIIYTIRDRIKHSKPKDELKDVGKFTKESRTLDEDSRRKEPRYNSVERKRNSFDSSTVPTILSTIWSNNTDIEESTTTSTISNKRLRYSTLLRDKTRKNSEEHPNEKESITKDQNKYEVRENTDDIETTPIAILSTTSLEYSDYPTSDPPKYNGAFTEETTDSPMFEESRSKVSNDDLEEDFKSDEHSHESEEDSSSEKEEEDEEDEGTLETKERDVSKEEDKTFFSHYSSRPYSPSENYEDEKYSELGARINKPAFYHPPFSMEGYERSSISPFEENSEEMASDEKKKRTRYTSFPWSSEDEGRNKNSFEESKYTPFWSYEFPWEKRERLARERRRERKNYGRFDDFSSRDSNEDVSSSKATHTRFYPWDLYDVPPSKRQRSNRQGRYFDTEESSSLHKPIKYSSKYNSNNLKSSQSIENNFNNIQVDSDKLKRKKNQKGSSNDRRIITGTLVPEDITLAPRKEIGRRKTAEKNNLTEVNSVPTIKYKNRKNTTKKEVLKETLIESTTLRIPINAEATIKSNRVIDRPIDKSRRRRILKNNFKTDDDVKGYSTQPVKEQVKRRKIRSTTITPTTIRTTTMTTTFTSTKKSTIRRRPQTRYQLTNNQFSKIEDTFPTPSTTTVEHRSRVSKESFIRTTYPDNENLTTNVNDDPATLDIKRYNKNNEIDRNRGNITSENVERILMTTKETPDHVYRTKKIDKDGVKEMFISIEPNKAKNITELDDSDISEFGKEDNKWEISQDLDLSGIPSTEVSSFNQDGVVRLIEHSLSNIRSTVSWISENYDY</sequence>
<feature type="signal peptide" evidence="2">
    <location>
        <begin position="1"/>
        <end position="22"/>
    </location>
</feature>
<gene>
    <name evidence="3" type="ORF">V1478_003459</name>
</gene>
<dbReference type="EMBL" id="JAUDFV010000074">
    <property type="protein sequence ID" value="KAL2733761.1"/>
    <property type="molecule type" value="Genomic_DNA"/>
</dbReference>
<evidence type="ECO:0000256" key="1">
    <source>
        <dbReference type="SAM" id="MobiDB-lite"/>
    </source>
</evidence>
<keyword evidence="4" id="KW-1185">Reference proteome</keyword>
<name>A0ABD2BLX7_VESSQ</name>
<feature type="region of interest" description="Disordered" evidence="1">
    <location>
        <begin position="1652"/>
        <end position="1674"/>
    </location>
</feature>
<feature type="region of interest" description="Disordered" evidence="1">
    <location>
        <begin position="815"/>
        <end position="834"/>
    </location>
</feature>
<dbReference type="Proteomes" id="UP001607302">
    <property type="component" value="Unassembled WGS sequence"/>
</dbReference>
<feature type="compositionally biased region" description="Polar residues" evidence="1">
    <location>
        <begin position="1453"/>
        <end position="1464"/>
    </location>
</feature>
<feature type="compositionally biased region" description="Basic and acidic residues" evidence="1">
    <location>
        <begin position="537"/>
        <end position="552"/>
    </location>
</feature>
<accession>A0ABD2BLX7</accession>
<feature type="chain" id="PRO_5044794244" evidence="2">
    <location>
        <begin position="23"/>
        <end position="2011"/>
    </location>
</feature>
<feature type="compositionally biased region" description="Basic and acidic residues" evidence="1">
    <location>
        <begin position="52"/>
        <end position="75"/>
    </location>
</feature>
<feature type="compositionally biased region" description="Acidic residues" evidence="1">
    <location>
        <begin position="1417"/>
        <end position="1435"/>
    </location>
</feature>
<feature type="compositionally biased region" description="Polar residues" evidence="1">
    <location>
        <begin position="268"/>
        <end position="277"/>
    </location>
</feature>
<feature type="region of interest" description="Disordered" evidence="1">
    <location>
        <begin position="1240"/>
        <end position="1280"/>
    </location>
</feature>
<feature type="region of interest" description="Disordered" evidence="1">
    <location>
        <begin position="47"/>
        <end position="77"/>
    </location>
</feature>
<reference evidence="3 4" key="1">
    <citation type="journal article" date="2024" name="Ann. Entomol. Soc. Am.">
        <title>Genomic analyses of the southern and eastern yellowjacket wasps (Hymenoptera: Vespidae) reveal evolutionary signatures of social life.</title>
        <authorList>
            <person name="Catto M.A."/>
            <person name="Caine P.B."/>
            <person name="Orr S.E."/>
            <person name="Hunt B.G."/>
            <person name="Goodisman M.A.D."/>
        </authorList>
    </citation>
    <scope>NUCLEOTIDE SEQUENCE [LARGE SCALE GENOMIC DNA]</scope>
    <source>
        <strain evidence="3">233</strain>
        <tissue evidence="3">Head and thorax</tissue>
    </source>
</reference>
<comment type="caution">
    <text evidence="3">The sequence shown here is derived from an EMBL/GenBank/DDBJ whole genome shotgun (WGS) entry which is preliminary data.</text>
</comment>
<feature type="compositionally biased region" description="Basic and acidic residues" evidence="1">
    <location>
        <begin position="1241"/>
        <end position="1278"/>
    </location>
</feature>
<feature type="region of interest" description="Disordered" evidence="1">
    <location>
        <begin position="182"/>
        <end position="224"/>
    </location>
</feature>
<feature type="region of interest" description="Disordered" evidence="1">
    <location>
        <begin position="1318"/>
        <end position="1470"/>
    </location>
</feature>
<feature type="compositionally biased region" description="Basic and acidic residues" evidence="1">
    <location>
        <begin position="757"/>
        <end position="778"/>
    </location>
</feature>
<proteinExistence type="predicted"/>
<keyword evidence="2" id="KW-0732">Signal</keyword>
<evidence type="ECO:0000313" key="3">
    <source>
        <dbReference type="EMBL" id="KAL2733761.1"/>
    </source>
</evidence>
<feature type="compositionally biased region" description="Basic and acidic residues" evidence="1">
    <location>
        <begin position="186"/>
        <end position="219"/>
    </location>
</feature>
<feature type="region of interest" description="Disordered" evidence="1">
    <location>
        <begin position="428"/>
        <end position="499"/>
    </location>
</feature>
<feature type="region of interest" description="Disordered" evidence="1">
    <location>
        <begin position="262"/>
        <end position="291"/>
    </location>
</feature>
<organism evidence="3 4">
    <name type="scientific">Vespula squamosa</name>
    <name type="common">Southern yellow jacket</name>
    <name type="synonym">Wasp</name>
    <dbReference type="NCBI Taxonomy" id="30214"/>
    <lineage>
        <taxon>Eukaryota</taxon>
        <taxon>Metazoa</taxon>
        <taxon>Ecdysozoa</taxon>
        <taxon>Arthropoda</taxon>
        <taxon>Hexapoda</taxon>
        <taxon>Insecta</taxon>
        <taxon>Pterygota</taxon>
        <taxon>Neoptera</taxon>
        <taxon>Endopterygota</taxon>
        <taxon>Hymenoptera</taxon>
        <taxon>Apocrita</taxon>
        <taxon>Aculeata</taxon>
        <taxon>Vespoidea</taxon>
        <taxon>Vespidae</taxon>
        <taxon>Vespinae</taxon>
        <taxon>Vespula</taxon>
    </lineage>
</organism>